<dbReference type="EMBL" id="SWMS01000019">
    <property type="protein sequence ID" value="TKG64920.1"/>
    <property type="molecule type" value="Genomic_DNA"/>
</dbReference>
<dbReference type="SUPFAM" id="SSF51569">
    <property type="entry name" value="Aldolase"/>
    <property type="match status" value="1"/>
</dbReference>
<dbReference type="PIRSF" id="PIRSF038992">
    <property type="entry name" value="Aldolase_Ia"/>
    <property type="match status" value="1"/>
</dbReference>
<dbReference type="Pfam" id="PF01791">
    <property type="entry name" value="DeoC"/>
    <property type="match status" value="1"/>
</dbReference>
<keyword evidence="2" id="KW-1185">Reference proteome</keyword>
<dbReference type="PANTHER" id="PTHR47916">
    <property type="entry name" value="FRUCTOSE-BISPHOSPHATE ALDOLASE CLASS 1"/>
    <property type="match status" value="1"/>
</dbReference>
<dbReference type="RefSeq" id="WP_137096517.1">
    <property type="nucleotide sequence ID" value="NZ_SWMS01000019.1"/>
</dbReference>
<dbReference type="InterPro" id="IPR050456">
    <property type="entry name" value="DeoC/FbaB_aldolase"/>
</dbReference>
<protein>
    <submittedName>
        <fullName evidence="1">Deoxyribose-phosphate aldolase</fullName>
    </submittedName>
</protein>
<dbReference type="InterPro" id="IPR013785">
    <property type="entry name" value="Aldolase_TIM"/>
</dbReference>
<accession>A0ABY2RXW9</accession>
<dbReference type="Gene3D" id="3.20.20.70">
    <property type="entry name" value="Aldolase class I"/>
    <property type="match status" value="1"/>
</dbReference>
<reference evidence="1 2" key="1">
    <citation type="journal article" date="2015" name="Antonie Van Leeuwenhoek">
        <title>Prauserella endophytica sp. nov., an endophytic actinobacterium isolated from Tamarix taklamakanensis.</title>
        <authorList>
            <person name="Liu J.M."/>
            <person name="Habden X."/>
            <person name="Guo L."/>
            <person name="Tuo L."/>
            <person name="Jiang Z.K."/>
            <person name="Liu S.W."/>
            <person name="Liu X.F."/>
            <person name="Chen L."/>
            <person name="Li R.F."/>
            <person name="Zhang Y.Q."/>
            <person name="Sun C.H."/>
        </authorList>
    </citation>
    <scope>NUCLEOTIDE SEQUENCE [LARGE SCALE GENOMIC DNA]</scope>
    <source>
        <strain evidence="1 2">CGMCC 4.7182</strain>
    </source>
</reference>
<dbReference type="InterPro" id="IPR041720">
    <property type="entry name" value="FbaB-like"/>
</dbReference>
<organism evidence="1 2">
    <name type="scientific">Prauserella endophytica</name>
    <dbReference type="NCBI Taxonomy" id="1592324"/>
    <lineage>
        <taxon>Bacteria</taxon>
        <taxon>Bacillati</taxon>
        <taxon>Actinomycetota</taxon>
        <taxon>Actinomycetes</taxon>
        <taxon>Pseudonocardiales</taxon>
        <taxon>Pseudonocardiaceae</taxon>
        <taxon>Prauserella</taxon>
        <taxon>Prauserella coralliicola group</taxon>
    </lineage>
</organism>
<name>A0ABY2RXW9_9PSEU</name>
<proteinExistence type="predicted"/>
<dbReference type="InterPro" id="IPR002915">
    <property type="entry name" value="DeoC/FbaB/LacD_aldolase"/>
</dbReference>
<sequence>MSMEYRMRRTLPSDRVAIIMPVDHGLIFNRIEGLETPSAPFAAWGDSDVTGFMLTPGQVKQTERFFARHPHLTRVLTIDTYYDYTRLDGGGSHRLITTVEEAVRMGVDAVKMLFPWNISNAERAALCERVGKVVTACDAWDIPLVLEPVLIGAPRTEEVIVEEEKVARIAYDLGAHIIKIAFPGEERTRRLVDELRVPLVIAGGPLSGEPSDTVDAVGQTIRAGARGVIVGRNIWQRERPVAEKVLSEIATLTRSVSFPD</sequence>
<evidence type="ECO:0000313" key="2">
    <source>
        <dbReference type="Proteomes" id="UP000309992"/>
    </source>
</evidence>
<dbReference type="SMART" id="SM01133">
    <property type="entry name" value="DeoC"/>
    <property type="match status" value="1"/>
</dbReference>
<evidence type="ECO:0000313" key="1">
    <source>
        <dbReference type="EMBL" id="TKG64920.1"/>
    </source>
</evidence>
<gene>
    <name evidence="1" type="ORF">FCN18_28170</name>
</gene>
<dbReference type="Proteomes" id="UP000309992">
    <property type="component" value="Unassembled WGS sequence"/>
</dbReference>
<dbReference type="PANTHER" id="PTHR47916:SF1">
    <property type="entry name" value="3-HYDROXY-5-PHOSPHONOOXYPENTANE-2,4-DIONE THIOLASE"/>
    <property type="match status" value="1"/>
</dbReference>
<comment type="caution">
    <text evidence="1">The sequence shown here is derived from an EMBL/GenBank/DDBJ whole genome shotgun (WGS) entry which is preliminary data.</text>
</comment>